<sequence>MDLRQLYTDYIAQINAGCGSGALAKYVNNGIVHNDSSPLSVDDYAQIILDSQASFPGLLFEVDMLVTDDANGAKGGGSIAARIKLSYDRSVAASNPSPETTSQQSTKETFYEHVFYSLEGGKISRVWSILDGAGQRWREELEARKGQ</sequence>
<accession>W9Y935</accession>
<dbReference type="HOGENOM" id="CLU_103411_0_0_1"/>
<proteinExistence type="predicted"/>
<keyword evidence="2" id="KW-1185">Reference proteome</keyword>
<dbReference type="Proteomes" id="UP000019484">
    <property type="component" value="Unassembled WGS sequence"/>
</dbReference>
<dbReference type="SUPFAM" id="SSF54427">
    <property type="entry name" value="NTF2-like"/>
    <property type="match status" value="1"/>
</dbReference>
<dbReference type="AlphaFoldDB" id="W9Y935"/>
<dbReference type="EMBL" id="AMWN01000011">
    <property type="protein sequence ID" value="EXJ78879.1"/>
    <property type="molecule type" value="Genomic_DNA"/>
</dbReference>
<dbReference type="GeneID" id="19164126"/>
<evidence type="ECO:0000313" key="1">
    <source>
        <dbReference type="EMBL" id="EXJ78879.1"/>
    </source>
</evidence>
<dbReference type="Gene3D" id="3.10.450.50">
    <property type="match status" value="1"/>
</dbReference>
<evidence type="ECO:0008006" key="3">
    <source>
        <dbReference type="Google" id="ProtNLM"/>
    </source>
</evidence>
<reference evidence="1 2" key="1">
    <citation type="submission" date="2013-03" db="EMBL/GenBank/DDBJ databases">
        <title>The Genome Sequence of Capronia coronata CBS 617.96.</title>
        <authorList>
            <consortium name="The Broad Institute Genomics Platform"/>
            <person name="Cuomo C."/>
            <person name="de Hoog S."/>
            <person name="Gorbushina A."/>
            <person name="Walker B."/>
            <person name="Young S.K."/>
            <person name="Zeng Q."/>
            <person name="Gargeya S."/>
            <person name="Fitzgerald M."/>
            <person name="Haas B."/>
            <person name="Abouelleil A."/>
            <person name="Allen A.W."/>
            <person name="Alvarado L."/>
            <person name="Arachchi H.M."/>
            <person name="Berlin A.M."/>
            <person name="Chapman S.B."/>
            <person name="Gainer-Dewar J."/>
            <person name="Goldberg J."/>
            <person name="Griggs A."/>
            <person name="Gujja S."/>
            <person name="Hansen M."/>
            <person name="Howarth C."/>
            <person name="Imamovic A."/>
            <person name="Ireland A."/>
            <person name="Larimer J."/>
            <person name="McCowan C."/>
            <person name="Murphy C."/>
            <person name="Pearson M."/>
            <person name="Poon T.W."/>
            <person name="Priest M."/>
            <person name="Roberts A."/>
            <person name="Saif S."/>
            <person name="Shea T."/>
            <person name="Sisk P."/>
            <person name="Sykes S."/>
            <person name="Wortman J."/>
            <person name="Nusbaum C."/>
            <person name="Birren B."/>
        </authorList>
    </citation>
    <scope>NUCLEOTIDE SEQUENCE [LARGE SCALE GENOMIC DNA]</scope>
    <source>
        <strain evidence="1 2">CBS 617.96</strain>
    </source>
</reference>
<dbReference type="STRING" id="1182541.W9Y935"/>
<dbReference type="eggNOG" id="ENOG502T08M">
    <property type="taxonomic scope" value="Eukaryota"/>
</dbReference>
<evidence type="ECO:0000313" key="2">
    <source>
        <dbReference type="Proteomes" id="UP000019484"/>
    </source>
</evidence>
<dbReference type="RefSeq" id="XP_007728327.1">
    <property type="nucleotide sequence ID" value="XM_007730137.1"/>
</dbReference>
<gene>
    <name evidence="1" type="ORF">A1O1_09281</name>
</gene>
<name>W9Y935_9EURO</name>
<dbReference type="OrthoDB" id="2830113at2759"/>
<comment type="caution">
    <text evidence="1">The sequence shown here is derived from an EMBL/GenBank/DDBJ whole genome shotgun (WGS) entry which is preliminary data.</text>
</comment>
<organism evidence="1 2">
    <name type="scientific">Capronia coronata CBS 617.96</name>
    <dbReference type="NCBI Taxonomy" id="1182541"/>
    <lineage>
        <taxon>Eukaryota</taxon>
        <taxon>Fungi</taxon>
        <taxon>Dikarya</taxon>
        <taxon>Ascomycota</taxon>
        <taxon>Pezizomycotina</taxon>
        <taxon>Eurotiomycetes</taxon>
        <taxon>Chaetothyriomycetidae</taxon>
        <taxon>Chaetothyriales</taxon>
        <taxon>Herpotrichiellaceae</taxon>
        <taxon>Capronia</taxon>
    </lineage>
</organism>
<protein>
    <recommendedName>
        <fullName evidence="3">SnoaL-like domain-containing protein</fullName>
    </recommendedName>
</protein>
<dbReference type="InterPro" id="IPR032710">
    <property type="entry name" value="NTF2-like_dom_sf"/>
</dbReference>